<dbReference type="EMBL" id="JABJXA010000116">
    <property type="protein sequence ID" value="MBB1260752.1"/>
    <property type="molecule type" value="Genomic_DNA"/>
</dbReference>
<name>A0A7W3WYI0_9ACTN</name>
<evidence type="ECO:0000313" key="2">
    <source>
        <dbReference type="Proteomes" id="UP000517765"/>
    </source>
</evidence>
<organism evidence="1 2">
    <name type="scientific">Streptomyces alkaliterrae</name>
    <dbReference type="NCBI Taxonomy" id="2213162"/>
    <lineage>
        <taxon>Bacteria</taxon>
        <taxon>Bacillati</taxon>
        <taxon>Actinomycetota</taxon>
        <taxon>Actinomycetes</taxon>
        <taxon>Kitasatosporales</taxon>
        <taxon>Streptomycetaceae</taxon>
        <taxon>Streptomyces</taxon>
    </lineage>
</organism>
<dbReference type="AlphaFoldDB" id="A0A7W3WYI0"/>
<proteinExistence type="predicted"/>
<accession>A0A7W3WYI0</accession>
<dbReference type="Gene3D" id="3.40.630.30">
    <property type="match status" value="1"/>
</dbReference>
<sequence length="59" mass="6651">MPLYVSRGWRRWLGETWALTPTGPVRTADDDGAVYVLEVSVPLTLEGALTCDWRDGDVW</sequence>
<comment type="caution">
    <text evidence="1">The sequence shown here is derived from an EMBL/GenBank/DDBJ whole genome shotgun (WGS) entry which is preliminary data.</text>
</comment>
<protein>
    <submittedName>
        <fullName evidence="1">Uncharacterized protein</fullName>
    </submittedName>
</protein>
<reference evidence="2" key="1">
    <citation type="submission" date="2020-05" db="EMBL/GenBank/DDBJ databases">
        <title>Classification of alakaliphilic streptomycetes isolated from an alkaline soil next to Lonar Crater, India and a proposal for the recognition of Streptomyces alkaliterrae sp. nov.</title>
        <authorList>
            <person name="Golinska P."/>
        </authorList>
    </citation>
    <scope>NUCLEOTIDE SEQUENCE [LARGE SCALE GENOMIC DNA]</scope>
    <source>
        <strain evidence="2">OF8</strain>
    </source>
</reference>
<evidence type="ECO:0000313" key="1">
    <source>
        <dbReference type="EMBL" id="MBB1260752.1"/>
    </source>
</evidence>
<gene>
    <name evidence="1" type="ORF">H3147_18270</name>
</gene>
<dbReference type="Proteomes" id="UP000517765">
    <property type="component" value="Unassembled WGS sequence"/>
</dbReference>